<evidence type="ECO:0000256" key="6">
    <source>
        <dbReference type="ARBA" id="ARBA00033074"/>
    </source>
</evidence>
<evidence type="ECO:0000313" key="10">
    <source>
        <dbReference type="EMBL" id="GFP19768.1"/>
    </source>
</evidence>
<evidence type="ECO:0000259" key="9">
    <source>
        <dbReference type="Pfam" id="PF07195"/>
    </source>
</evidence>
<feature type="domain" description="Flagellar hook-associated protein 2 C-terminal" evidence="9">
    <location>
        <begin position="200"/>
        <end position="353"/>
    </location>
</feature>
<gene>
    <name evidence="10" type="ORF">HKBW3S03_01272</name>
</gene>
<proteinExistence type="inferred from homology"/>
<evidence type="ECO:0000256" key="2">
    <source>
        <dbReference type="ARBA" id="ARBA00009764"/>
    </source>
</evidence>
<keyword evidence="10" id="KW-0282">Flagellum</keyword>
<keyword evidence="10" id="KW-0966">Cell projection</keyword>
<dbReference type="InterPro" id="IPR003481">
    <property type="entry name" value="FliD_N"/>
</dbReference>
<evidence type="ECO:0000313" key="11">
    <source>
        <dbReference type="Proteomes" id="UP000574717"/>
    </source>
</evidence>
<dbReference type="InterPro" id="IPR010809">
    <property type="entry name" value="FliD_C"/>
</dbReference>
<keyword evidence="10" id="KW-0969">Cilium</keyword>
<evidence type="ECO:0000256" key="7">
    <source>
        <dbReference type="ARBA" id="ARBA00033192"/>
    </source>
</evidence>
<comment type="subcellular location">
    <subcellularLocation>
        <location evidence="1">Bacterial flagellum</location>
    </subcellularLocation>
</comment>
<dbReference type="EMBL" id="BLRU01000136">
    <property type="protein sequence ID" value="GFP19768.1"/>
    <property type="molecule type" value="Genomic_DNA"/>
</dbReference>
<evidence type="ECO:0000259" key="8">
    <source>
        <dbReference type="Pfam" id="PF02465"/>
    </source>
</evidence>
<dbReference type="PANTHER" id="PTHR30288">
    <property type="entry name" value="FLAGELLAR CAP/ASSEMBLY PROTEIN FLID"/>
    <property type="match status" value="1"/>
</dbReference>
<dbReference type="GO" id="GO:0009424">
    <property type="term" value="C:bacterial-type flagellum hook"/>
    <property type="evidence" value="ECO:0007669"/>
    <property type="project" value="InterPro"/>
</dbReference>
<keyword evidence="5" id="KW-0975">Bacterial flagellum</keyword>
<sequence length="355" mass="38394">MQWQKEQFREIINQIRSFRDTYFDVLRPLTNMTSSSTLRRMAVSSTDPATVTATASAAAMAGSSEIQVIQSATAARAQTAPVSLGSALGARLSLTDSLATVSARLRNGPLVFDAVSGLFTVNINGTMISFLQNESLGTAISRINNSAAGIHVGYSSFSDTFTFTAKATGVQNITVDDGGRFFAAISLKSGTGLETIGTAGRDAQFRINGFAGSNAANSFTVDGISYNIARRIEAIDNAPPVIVSVSLDSEAVFKNIQSFVEDYNKLITTIGGELNEERFSTFLPLTVAQKKQMSEQERETWQEKAQSGLLRREPALENMLREMRTALNQAVGEVHLSDIGIEFSRNFRDNGMLVL</sequence>
<keyword evidence="4" id="KW-0175">Coiled coil</keyword>
<dbReference type="Proteomes" id="UP000574717">
    <property type="component" value="Unassembled WGS sequence"/>
</dbReference>
<accession>A0A6V8NHN6</accession>
<evidence type="ECO:0000256" key="5">
    <source>
        <dbReference type="ARBA" id="ARBA00023143"/>
    </source>
</evidence>
<dbReference type="Pfam" id="PF02465">
    <property type="entry name" value="FliD_N"/>
    <property type="match status" value="1"/>
</dbReference>
<evidence type="ECO:0000256" key="1">
    <source>
        <dbReference type="ARBA" id="ARBA00004365"/>
    </source>
</evidence>
<dbReference type="InterPro" id="IPR040026">
    <property type="entry name" value="FliD"/>
</dbReference>
<feature type="non-terminal residue" evidence="10">
    <location>
        <position position="355"/>
    </location>
</feature>
<comment type="subunit">
    <text evidence="3">Homopentamer.</text>
</comment>
<organism evidence="10 11">
    <name type="scientific">Candidatus Hakubella thermalkaliphila</name>
    <dbReference type="NCBI Taxonomy" id="2754717"/>
    <lineage>
        <taxon>Bacteria</taxon>
        <taxon>Bacillati</taxon>
        <taxon>Actinomycetota</taxon>
        <taxon>Actinomycetota incertae sedis</taxon>
        <taxon>Candidatus Hakubellales</taxon>
        <taxon>Candidatus Hakubellaceae</taxon>
        <taxon>Candidatus Hakubella</taxon>
    </lineage>
</organism>
<dbReference type="GO" id="GO:0071973">
    <property type="term" value="P:bacterial-type flagellum-dependent cell motility"/>
    <property type="evidence" value="ECO:0007669"/>
    <property type="project" value="TreeGrafter"/>
</dbReference>
<dbReference type="RefSeq" id="WP_176237052.1">
    <property type="nucleotide sequence ID" value="NZ_BLRU01000136.1"/>
</dbReference>
<dbReference type="GO" id="GO:0007155">
    <property type="term" value="P:cell adhesion"/>
    <property type="evidence" value="ECO:0007669"/>
    <property type="project" value="InterPro"/>
</dbReference>
<evidence type="ECO:0000256" key="3">
    <source>
        <dbReference type="ARBA" id="ARBA00011255"/>
    </source>
</evidence>
<protein>
    <recommendedName>
        <fullName evidence="7">Filament cap protein</fullName>
    </recommendedName>
    <alternativeName>
        <fullName evidence="6">Flagellar cap protein</fullName>
    </alternativeName>
</protein>
<reference evidence="10 11" key="1">
    <citation type="journal article" date="2020" name="Front. Microbiol.">
        <title>Single-cell genomics of novel Actinobacteria with the Wood-Ljungdahl pathway discovered in a serpentinizing system.</title>
        <authorList>
            <person name="Merino N."/>
            <person name="Kawai M."/>
            <person name="Boyd E.S."/>
            <person name="Colman D.R."/>
            <person name="McGlynn S.E."/>
            <person name="Nealson K.H."/>
            <person name="Kurokawa K."/>
            <person name="Hongoh Y."/>
        </authorList>
    </citation>
    <scope>NUCLEOTIDE SEQUENCE [LARGE SCALE GENOMIC DNA]</scope>
    <source>
        <strain evidence="10 11">S03</strain>
    </source>
</reference>
<comment type="caution">
    <text evidence="10">The sequence shown here is derived from an EMBL/GenBank/DDBJ whole genome shotgun (WGS) entry which is preliminary data.</text>
</comment>
<dbReference type="GO" id="GO:0009421">
    <property type="term" value="C:bacterial-type flagellum filament cap"/>
    <property type="evidence" value="ECO:0007669"/>
    <property type="project" value="InterPro"/>
</dbReference>
<dbReference type="Pfam" id="PF07195">
    <property type="entry name" value="FliD_C"/>
    <property type="match status" value="1"/>
</dbReference>
<feature type="domain" description="Flagellar hook-associated protein 2 N-terminal" evidence="8">
    <location>
        <begin position="2"/>
        <end position="75"/>
    </location>
</feature>
<name>A0A6V8NHN6_9ACTN</name>
<evidence type="ECO:0000256" key="4">
    <source>
        <dbReference type="ARBA" id="ARBA00023054"/>
    </source>
</evidence>
<comment type="similarity">
    <text evidence="2">Belongs to the FliD family.</text>
</comment>
<dbReference type="PANTHER" id="PTHR30288:SF0">
    <property type="entry name" value="FLAGELLAR HOOK-ASSOCIATED PROTEIN 2"/>
    <property type="match status" value="1"/>
</dbReference>
<dbReference type="AlphaFoldDB" id="A0A6V8NHN6"/>